<evidence type="ECO:0000256" key="1">
    <source>
        <dbReference type="SAM" id="MobiDB-lite"/>
    </source>
</evidence>
<protein>
    <submittedName>
        <fullName evidence="2">Uncharacterized protein</fullName>
    </submittedName>
</protein>
<dbReference type="Proteomes" id="UP000623467">
    <property type="component" value="Unassembled WGS sequence"/>
</dbReference>
<dbReference type="AlphaFoldDB" id="A0A8H6Z6A6"/>
<evidence type="ECO:0000313" key="3">
    <source>
        <dbReference type="Proteomes" id="UP000623467"/>
    </source>
</evidence>
<dbReference type="EMBL" id="JACAZH010000004">
    <property type="protein sequence ID" value="KAF7370040.1"/>
    <property type="molecule type" value="Genomic_DNA"/>
</dbReference>
<name>A0A8H6Z6A6_9AGAR</name>
<gene>
    <name evidence="2" type="ORF">MSAN_00634000</name>
</gene>
<evidence type="ECO:0000313" key="2">
    <source>
        <dbReference type="EMBL" id="KAF7370040.1"/>
    </source>
</evidence>
<reference evidence="2" key="1">
    <citation type="submission" date="2020-05" db="EMBL/GenBank/DDBJ databases">
        <title>Mycena genomes resolve the evolution of fungal bioluminescence.</title>
        <authorList>
            <person name="Tsai I.J."/>
        </authorList>
    </citation>
    <scope>NUCLEOTIDE SEQUENCE</scope>
    <source>
        <strain evidence="2">160909Yilan</strain>
    </source>
</reference>
<accession>A0A8H6Z6A6</accession>
<feature type="region of interest" description="Disordered" evidence="1">
    <location>
        <begin position="263"/>
        <end position="286"/>
    </location>
</feature>
<feature type="compositionally biased region" description="Pro residues" evidence="1">
    <location>
        <begin position="265"/>
        <end position="275"/>
    </location>
</feature>
<proteinExistence type="predicted"/>
<organism evidence="2 3">
    <name type="scientific">Mycena sanguinolenta</name>
    <dbReference type="NCBI Taxonomy" id="230812"/>
    <lineage>
        <taxon>Eukaryota</taxon>
        <taxon>Fungi</taxon>
        <taxon>Dikarya</taxon>
        <taxon>Basidiomycota</taxon>
        <taxon>Agaricomycotina</taxon>
        <taxon>Agaricomycetes</taxon>
        <taxon>Agaricomycetidae</taxon>
        <taxon>Agaricales</taxon>
        <taxon>Marasmiineae</taxon>
        <taxon>Mycenaceae</taxon>
        <taxon>Mycena</taxon>
    </lineage>
</organism>
<sequence length="286" mass="31690">MCGNWASDEWASDDCSPYRLGYTTYTSTRLGTSCRRSCFFASPLLPVYAARPSSLPTDGEVELRTQKESDTSCFLYTPTSCTGTEPSVDARRPCGAGERIAVWVVNGRETGWGGFPHIPGASVFGLRRPVNTWVASGAAGVGCSARTDSRVVHWRYVALDRARSTGRGEEYAFRILNCISVYLRLTLFLLVAPCHRLRPGDVRCPPDRRLRRDLLQYARSRVPHDPCACLDTSSAPLPYRTDLEQAPSTVHVNALSRSRLGFDWPRPPRSPPPLPEAKWNIDQLGG</sequence>
<keyword evidence="3" id="KW-1185">Reference proteome</keyword>
<comment type="caution">
    <text evidence="2">The sequence shown here is derived from an EMBL/GenBank/DDBJ whole genome shotgun (WGS) entry which is preliminary data.</text>
</comment>